<dbReference type="Proteomes" id="UP000234845">
    <property type="component" value="Unassembled WGS sequence"/>
</dbReference>
<keyword evidence="2" id="KW-1185">Reference proteome</keyword>
<organism evidence="1 2">
    <name type="scientific">Kineobactrum sediminis</name>
    <dbReference type="NCBI Taxonomy" id="1905677"/>
    <lineage>
        <taxon>Bacteria</taxon>
        <taxon>Pseudomonadati</taxon>
        <taxon>Pseudomonadota</taxon>
        <taxon>Gammaproteobacteria</taxon>
        <taxon>Cellvibrionales</taxon>
        <taxon>Halieaceae</taxon>
        <taxon>Kineobactrum</taxon>
    </lineage>
</organism>
<accession>A0A2N5Y633</accession>
<gene>
    <name evidence="1" type="ORF">CWI75_00385</name>
</gene>
<evidence type="ECO:0000313" key="2">
    <source>
        <dbReference type="Proteomes" id="UP000234845"/>
    </source>
</evidence>
<name>A0A2N5Y633_9GAMM</name>
<dbReference type="EMBL" id="PKLZ01000001">
    <property type="protein sequence ID" value="PLW83855.1"/>
    <property type="molecule type" value="Genomic_DNA"/>
</dbReference>
<dbReference type="AlphaFoldDB" id="A0A2N5Y633"/>
<proteinExistence type="predicted"/>
<protein>
    <submittedName>
        <fullName evidence="1">Uncharacterized protein</fullName>
    </submittedName>
</protein>
<reference evidence="2" key="1">
    <citation type="submission" date="2017-11" db="EMBL/GenBank/DDBJ databases">
        <title>The draft genome sequence of Chromatocurvus sp. F02.</title>
        <authorList>
            <person name="Du Z.-J."/>
            <person name="Chang Y.-Q."/>
        </authorList>
    </citation>
    <scope>NUCLEOTIDE SEQUENCE [LARGE SCALE GENOMIC DNA]</scope>
    <source>
        <strain evidence="2">F02</strain>
    </source>
</reference>
<sequence>MLTTIEVKAGAILIKQDAGRARADLKRLSAAADLARGRLDDLLRGPLIDEARARLVAAESALETGRPEFQRSTAIV</sequence>
<comment type="caution">
    <text evidence="1">The sequence shown here is derived from an EMBL/GenBank/DDBJ whole genome shotgun (WGS) entry which is preliminary data.</text>
</comment>
<evidence type="ECO:0000313" key="1">
    <source>
        <dbReference type="EMBL" id="PLW83855.1"/>
    </source>
</evidence>